<sequence length="176" mass="20479">MHRPMSCDSPASLTKVVRGFVYIQPSWPRTLQKCPESVLNLVDTSTKPNDIKNDFGHQEERPLAEHYYKHGGAESTITMMQRRNRNPRAMSARHDILNLKSPRCFANSENNFEVLRAKEIPRFLLRRGSSFVHRQESTTSGNSDSPPRLERAHTFPTRMKRKAQTLIYFYVLNLEY</sequence>
<keyword evidence="4" id="KW-1185">Reference proteome</keyword>
<name>R7UWA9_CAPTE</name>
<dbReference type="EMBL" id="KB299712">
    <property type="protein sequence ID" value="ELU07651.1"/>
    <property type="molecule type" value="Genomic_DNA"/>
</dbReference>
<dbReference type="AlphaFoldDB" id="R7UWA9"/>
<gene>
    <name evidence="2" type="ORF">CAPTEDRAFT_211693</name>
</gene>
<proteinExistence type="predicted"/>
<dbReference type="EMBL" id="AMQN01007000">
    <property type="status" value="NOT_ANNOTATED_CDS"/>
    <property type="molecule type" value="Genomic_DNA"/>
</dbReference>
<organism evidence="2">
    <name type="scientific">Capitella teleta</name>
    <name type="common">Polychaete worm</name>
    <dbReference type="NCBI Taxonomy" id="283909"/>
    <lineage>
        <taxon>Eukaryota</taxon>
        <taxon>Metazoa</taxon>
        <taxon>Spiralia</taxon>
        <taxon>Lophotrochozoa</taxon>
        <taxon>Annelida</taxon>
        <taxon>Polychaeta</taxon>
        <taxon>Sedentaria</taxon>
        <taxon>Scolecida</taxon>
        <taxon>Capitellidae</taxon>
        <taxon>Capitella</taxon>
    </lineage>
</organism>
<protein>
    <submittedName>
        <fullName evidence="2 3">Uncharacterized protein</fullName>
    </submittedName>
</protein>
<accession>R7UWA9</accession>
<evidence type="ECO:0000256" key="1">
    <source>
        <dbReference type="SAM" id="MobiDB-lite"/>
    </source>
</evidence>
<reference evidence="2 4" key="2">
    <citation type="journal article" date="2013" name="Nature">
        <title>Insights into bilaterian evolution from three spiralian genomes.</title>
        <authorList>
            <person name="Simakov O."/>
            <person name="Marletaz F."/>
            <person name="Cho S.J."/>
            <person name="Edsinger-Gonzales E."/>
            <person name="Havlak P."/>
            <person name="Hellsten U."/>
            <person name="Kuo D.H."/>
            <person name="Larsson T."/>
            <person name="Lv J."/>
            <person name="Arendt D."/>
            <person name="Savage R."/>
            <person name="Osoegawa K."/>
            <person name="de Jong P."/>
            <person name="Grimwood J."/>
            <person name="Chapman J.A."/>
            <person name="Shapiro H."/>
            <person name="Aerts A."/>
            <person name="Otillar R.P."/>
            <person name="Terry A.Y."/>
            <person name="Boore J.L."/>
            <person name="Grigoriev I.V."/>
            <person name="Lindberg D.R."/>
            <person name="Seaver E.C."/>
            <person name="Weisblat D.A."/>
            <person name="Putnam N.H."/>
            <person name="Rokhsar D.S."/>
        </authorList>
    </citation>
    <scope>NUCLEOTIDE SEQUENCE</scope>
    <source>
        <strain evidence="2 4">I ESC-2004</strain>
    </source>
</reference>
<feature type="region of interest" description="Disordered" evidence="1">
    <location>
        <begin position="132"/>
        <end position="151"/>
    </location>
</feature>
<dbReference type="HOGENOM" id="CLU_1526618_0_0_1"/>
<evidence type="ECO:0000313" key="2">
    <source>
        <dbReference type="EMBL" id="ELU07651.1"/>
    </source>
</evidence>
<reference evidence="3" key="3">
    <citation type="submission" date="2015-06" db="UniProtKB">
        <authorList>
            <consortium name="EnsemblMetazoa"/>
        </authorList>
    </citation>
    <scope>IDENTIFICATION</scope>
</reference>
<evidence type="ECO:0000313" key="4">
    <source>
        <dbReference type="Proteomes" id="UP000014760"/>
    </source>
</evidence>
<dbReference type="EnsemblMetazoa" id="CapteT211693">
    <property type="protein sequence ID" value="CapteP211693"/>
    <property type="gene ID" value="CapteG211693"/>
</dbReference>
<reference evidence="4" key="1">
    <citation type="submission" date="2012-12" db="EMBL/GenBank/DDBJ databases">
        <authorList>
            <person name="Hellsten U."/>
            <person name="Grimwood J."/>
            <person name="Chapman J.A."/>
            <person name="Shapiro H."/>
            <person name="Aerts A."/>
            <person name="Otillar R.P."/>
            <person name="Terry A.Y."/>
            <person name="Boore J.L."/>
            <person name="Simakov O."/>
            <person name="Marletaz F."/>
            <person name="Cho S.-J."/>
            <person name="Edsinger-Gonzales E."/>
            <person name="Havlak P."/>
            <person name="Kuo D.-H."/>
            <person name="Larsson T."/>
            <person name="Lv J."/>
            <person name="Arendt D."/>
            <person name="Savage R."/>
            <person name="Osoegawa K."/>
            <person name="de Jong P."/>
            <person name="Lindberg D.R."/>
            <person name="Seaver E.C."/>
            <person name="Weisblat D.A."/>
            <person name="Putnam N.H."/>
            <person name="Grigoriev I.V."/>
            <person name="Rokhsar D.S."/>
        </authorList>
    </citation>
    <scope>NUCLEOTIDE SEQUENCE</scope>
    <source>
        <strain evidence="4">I ESC-2004</strain>
    </source>
</reference>
<dbReference type="Proteomes" id="UP000014760">
    <property type="component" value="Unassembled WGS sequence"/>
</dbReference>
<evidence type="ECO:0000313" key="3">
    <source>
        <dbReference type="EnsemblMetazoa" id="CapteP211693"/>
    </source>
</evidence>